<accession>A0ABR6CT44</accession>
<feature type="domain" description="O-antigen ligase-related" evidence="6">
    <location>
        <begin position="204"/>
        <end position="387"/>
    </location>
</feature>
<comment type="subcellular location">
    <subcellularLocation>
        <location evidence="1">Membrane</location>
        <topology evidence="1">Multi-pass membrane protein</topology>
    </subcellularLocation>
</comment>
<dbReference type="InterPro" id="IPR007016">
    <property type="entry name" value="O-antigen_ligase-rel_domated"/>
</dbReference>
<dbReference type="PANTHER" id="PTHR37422">
    <property type="entry name" value="TEICHURONIC ACID BIOSYNTHESIS PROTEIN TUAE"/>
    <property type="match status" value="1"/>
</dbReference>
<dbReference type="PANTHER" id="PTHR37422:SF13">
    <property type="entry name" value="LIPOPOLYSACCHARIDE BIOSYNTHESIS PROTEIN PA4999-RELATED"/>
    <property type="match status" value="1"/>
</dbReference>
<gene>
    <name evidence="7" type="ORF">HNP81_003115</name>
</gene>
<dbReference type="GO" id="GO:0016874">
    <property type="term" value="F:ligase activity"/>
    <property type="evidence" value="ECO:0007669"/>
    <property type="project" value="UniProtKB-KW"/>
</dbReference>
<feature type="transmembrane region" description="Helical" evidence="5">
    <location>
        <begin position="196"/>
        <end position="211"/>
    </location>
</feature>
<feature type="transmembrane region" description="Helical" evidence="5">
    <location>
        <begin position="379"/>
        <end position="398"/>
    </location>
</feature>
<feature type="transmembrane region" description="Helical" evidence="5">
    <location>
        <begin position="169"/>
        <end position="189"/>
    </location>
</feature>
<comment type="caution">
    <text evidence="7">The sequence shown here is derived from an EMBL/GenBank/DDBJ whole genome shotgun (WGS) entry which is preliminary data.</text>
</comment>
<feature type="transmembrane region" description="Helical" evidence="5">
    <location>
        <begin position="30"/>
        <end position="49"/>
    </location>
</feature>
<feature type="transmembrane region" description="Helical" evidence="5">
    <location>
        <begin position="7"/>
        <end position="24"/>
    </location>
</feature>
<evidence type="ECO:0000256" key="4">
    <source>
        <dbReference type="ARBA" id="ARBA00023136"/>
    </source>
</evidence>
<protein>
    <submittedName>
        <fullName evidence="7">O-antigen ligase</fullName>
    </submittedName>
</protein>
<name>A0ABR6CT44_9BACI</name>
<keyword evidence="7" id="KW-0436">Ligase</keyword>
<evidence type="ECO:0000313" key="8">
    <source>
        <dbReference type="Proteomes" id="UP000626697"/>
    </source>
</evidence>
<proteinExistence type="predicted"/>
<reference evidence="7 8" key="1">
    <citation type="submission" date="2020-08" db="EMBL/GenBank/DDBJ databases">
        <title>Genomic Encyclopedia of Type Strains, Phase IV (KMG-IV): sequencing the most valuable type-strain genomes for metagenomic binning, comparative biology and taxonomic classification.</title>
        <authorList>
            <person name="Goeker M."/>
        </authorList>
    </citation>
    <scope>NUCLEOTIDE SEQUENCE [LARGE SCALE GENOMIC DNA]</scope>
    <source>
        <strain evidence="7 8">DSM 105481</strain>
    </source>
</reference>
<dbReference type="InterPro" id="IPR051533">
    <property type="entry name" value="WaaL-like"/>
</dbReference>
<sequence length="462" mass="52203">MNQKNSLTYILVLLHLFLVPLVYFKTDVGPLPLSIEIILIPLLVIIAFWEYMKGTIKLNNVPVKPFVITFALFLLASLISLVKAQSLTPAIMEIARFISYVFLFLIVVKVDFSKKQYINFAKVFALAALIVGVYGILTYVFNFKLNVAGLYALKEAKGRVYSTITNPNYYSAFLNFVIPSLLLFAVVYFKNKKIQLFFFAFYGIYVVNLILTYTRAAWVTMACALVLVIIIMPKKFIKNIFKPHLLIASIVLFAVVMFLPDFQSRTNSAIYAIQTLVFPSSPNVLPGGDDIDIAGDEPSDEVDLVKKEEEATTNRAVVSRTTLWKTGWVMFKDNPIIGVGTGNYLVRYKEYVTKYPDLNIGHDEYSVHNSYLKVMAESGTIGILAFLSIYVTYFLYLARLYFKQNLLGQVVALGIFAGSATFMVQNLSNNLIFIPQLNIIFWIIAGLTLAFLYKNSEKSSDY</sequence>
<keyword evidence="2 5" id="KW-0812">Transmembrane</keyword>
<dbReference type="RefSeq" id="WP_182503165.1">
    <property type="nucleotide sequence ID" value="NZ_JACJHX010000010.1"/>
</dbReference>
<evidence type="ECO:0000313" key="7">
    <source>
        <dbReference type="EMBL" id="MBA9027823.1"/>
    </source>
</evidence>
<evidence type="ECO:0000256" key="3">
    <source>
        <dbReference type="ARBA" id="ARBA00022989"/>
    </source>
</evidence>
<evidence type="ECO:0000256" key="2">
    <source>
        <dbReference type="ARBA" id="ARBA00022692"/>
    </source>
</evidence>
<feature type="transmembrane region" description="Helical" evidence="5">
    <location>
        <begin position="61"/>
        <end position="81"/>
    </location>
</feature>
<organism evidence="7 8">
    <name type="scientific">Peribacillus huizhouensis</name>
    <dbReference type="NCBI Taxonomy" id="1501239"/>
    <lineage>
        <taxon>Bacteria</taxon>
        <taxon>Bacillati</taxon>
        <taxon>Bacillota</taxon>
        <taxon>Bacilli</taxon>
        <taxon>Bacillales</taxon>
        <taxon>Bacillaceae</taxon>
        <taxon>Peribacillus</taxon>
    </lineage>
</organism>
<evidence type="ECO:0000259" key="6">
    <source>
        <dbReference type="Pfam" id="PF04932"/>
    </source>
</evidence>
<feature type="transmembrane region" description="Helical" evidence="5">
    <location>
        <begin position="217"/>
        <end position="233"/>
    </location>
</feature>
<dbReference type="Proteomes" id="UP000626697">
    <property type="component" value="Unassembled WGS sequence"/>
</dbReference>
<keyword evidence="3 5" id="KW-1133">Transmembrane helix</keyword>
<keyword evidence="8" id="KW-1185">Reference proteome</keyword>
<feature type="transmembrane region" description="Helical" evidence="5">
    <location>
        <begin position="120"/>
        <end position="141"/>
    </location>
</feature>
<feature type="transmembrane region" description="Helical" evidence="5">
    <location>
        <begin position="87"/>
        <end position="108"/>
    </location>
</feature>
<evidence type="ECO:0000256" key="1">
    <source>
        <dbReference type="ARBA" id="ARBA00004141"/>
    </source>
</evidence>
<feature type="transmembrane region" description="Helical" evidence="5">
    <location>
        <begin position="431"/>
        <end position="453"/>
    </location>
</feature>
<dbReference type="EMBL" id="JACJHX010000010">
    <property type="protein sequence ID" value="MBA9027823.1"/>
    <property type="molecule type" value="Genomic_DNA"/>
</dbReference>
<evidence type="ECO:0000256" key="5">
    <source>
        <dbReference type="SAM" id="Phobius"/>
    </source>
</evidence>
<feature type="transmembrane region" description="Helical" evidence="5">
    <location>
        <begin position="405"/>
        <end position="425"/>
    </location>
</feature>
<feature type="transmembrane region" description="Helical" evidence="5">
    <location>
        <begin position="245"/>
        <end position="262"/>
    </location>
</feature>
<keyword evidence="4 5" id="KW-0472">Membrane</keyword>
<dbReference type="Pfam" id="PF04932">
    <property type="entry name" value="Wzy_C"/>
    <property type="match status" value="1"/>
</dbReference>